<keyword evidence="5" id="KW-1185">Reference proteome</keyword>
<dbReference type="PROSITE" id="PS51186">
    <property type="entry name" value="GNAT"/>
    <property type="match status" value="1"/>
</dbReference>
<dbReference type="Gene3D" id="3.40.630.30">
    <property type="match status" value="1"/>
</dbReference>
<protein>
    <recommendedName>
        <fullName evidence="3">N-acetyltransferase domain-containing protein</fullName>
    </recommendedName>
</protein>
<dbReference type="PANTHER" id="PTHR13947">
    <property type="entry name" value="GNAT FAMILY N-ACETYLTRANSFERASE"/>
    <property type="match status" value="1"/>
</dbReference>
<evidence type="ECO:0000313" key="5">
    <source>
        <dbReference type="Proteomes" id="UP001221757"/>
    </source>
</evidence>
<dbReference type="InterPro" id="IPR000182">
    <property type="entry name" value="GNAT_dom"/>
</dbReference>
<reference evidence="4" key="1">
    <citation type="submission" date="2023-03" db="EMBL/GenBank/DDBJ databases">
        <title>Massive genome expansion in bonnet fungi (Mycena s.s.) driven by repeated elements and novel gene families across ecological guilds.</title>
        <authorList>
            <consortium name="Lawrence Berkeley National Laboratory"/>
            <person name="Harder C.B."/>
            <person name="Miyauchi S."/>
            <person name="Viragh M."/>
            <person name="Kuo A."/>
            <person name="Thoen E."/>
            <person name="Andreopoulos B."/>
            <person name="Lu D."/>
            <person name="Skrede I."/>
            <person name="Drula E."/>
            <person name="Henrissat B."/>
            <person name="Morin E."/>
            <person name="Kohler A."/>
            <person name="Barry K."/>
            <person name="LaButti K."/>
            <person name="Morin E."/>
            <person name="Salamov A."/>
            <person name="Lipzen A."/>
            <person name="Mereny Z."/>
            <person name="Hegedus B."/>
            <person name="Baldrian P."/>
            <person name="Stursova M."/>
            <person name="Weitz H."/>
            <person name="Taylor A."/>
            <person name="Grigoriev I.V."/>
            <person name="Nagy L.G."/>
            <person name="Martin F."/>
            <person name="Kauserud H."/>
        </authorList>
    </citation>
    <scope>NUCLEOTIDE SEQUENCE</scope>
    <source>
        <strain evidence="4">CBHHK067</strain>
    </source>
</reference>
<dbReference type="InterPro" id="IPR016181">
    <property type="entry name" value="Acyl_CoA_acyltransferase"/>
</dbReference>
<dbReference type="EMBL" id="JARKIE010000196">
    <property type="protein sequence ID" value="KAJ7668174.1"/>
    <property type="molecule type" value="Genomic_DNA"/>
</dbReference>
<dbReference type="Proteomes" id="UP001221757">
    <property type="component" value="Unassembled WGS sequence"/>
</dbReference>
<keyword evidence="1" id="KW-0808">Transferase</keyword>
<gene>
    <name evidence="4" type="ORF">B0H17DRAFT_224054</name>
</gene>
<feature type="transmembrane region" description="Helical" evidence="2">
    <location>
        <begin position="79"/>
        <end position="104"/>
    </location>
</feature>
<evidence type="ECO:0000259" key="3">
    <source>
        <dbReference type="PROSITE" id="PS51186"/>
    </source>
</evidence>
<dbReference type="CDD" id="cd04301">
    <property type="entry name" value="NAT_SF"/>
    <property type="match status" value="1"/>
</dbReference>
<dbReference type="SUPFAM" id="SSF55729">
    <property type="entry name" value="Acyl-CoA N-acyltransferases (Nat)"/>
    <property type="match status" value="1"/>
</dbReference>
<dbReference type="AlphaFoldDB" id="A0AAD7CXK2"/>
<feature type="domain" description="N-acetyltransferase" evidence="3">
    <location>
        <begin position="102"/>
        <end position="225"/>
    </location>
</feature>
<name>A0AAD7CXK2_MYCRO</name>
<comment type="caution">
    <text evidence="4">The sequence shown here is derived from an EMBL/GenBank/DDBJ whole genome shotgun (WGS) entry which is preliminary data.</text>
</comment>
<keyword evidence="2" id="KW-0472">Membrane</keyword>
<evidence type="ECO:0000313" key="4">
    <source>
        <dbReference type="EMBL" id="KAJ7668174.1"/>
    </source>
</evidence>
<evidence type="ECO:0000256" key="1">
    <source>
        <dbReference type="ARBA" id="ARBA00022679"/>
    </source>
</evidence>
<keyword evidence="2" id="KW-1133">Transmembrane helix</keyword>
<keyword evidence="2" id="KW-0812">Transmembrane</keyword>
<dbReference type="InterPro" id="IPR050769">
    <property type="entry name" value="NAT_camello-type"/>
</dbReference>
<accession>A0AAD7CXK2</accession>
<feature type="transmembrane region" description="Helical" evidence="2">
    <location>
        <begin position="50"/>
        <end position="73"/>
    </location>
</feature>
<dbReference type="Pfam" id="PF13508">
    <property type="entry name" value="Acetyltransf_7"/>
    <property type="match status" value="1"/>
</dbReference>
<organism evidence="4 5">
    <name type="scientific">Mycena rosella</name>
    <name type="common">Pink bonnet</name>
    <name type="synonym">Agaricus rosellus</name>
    <dbReference type="NCBI Taxonomy" id="1033263"/>
    <lineage>
        <taxon>Eukaryota</taxon>
        <taxon>Fungi</taxon>
        <taxon>Dikarya</taxon>
        <taxon>Basidiomycota</taxon>
        <taxon>Agaricomycotina</taxon>
        <taxon>Agaricomycetes</taxon>
        <taxon>Agaricomycetidae</taxon>
        <taxon>Agaricales</taxon>
        <taxon>Marasmiineae</taxon>
        <taxon>Mycenaceae</taxon>
        <taxon>Mycena</taxon>
    </lineage>
</organism>
<sequence>MAEIPSTDLDSGIVIRQYRAEDAEQVHAILVEGLVYGAGSPRNTALRKALYRPVSFAAVASLIIGLVCLAQIADPAPRLLGAALCLGVAATFAVIHLAITQFFLRLCTIARATDMRNIPAAYDIPQPGAPNGGFWVAALDYGHDKRSEVVGYIGLKCESPASGTLRRMFVAVQHRRRGIGSMLLTAAMAHALRISLGSSSSRRLSSSLLLYSCMSGTGSRSRARG</sequence>
<dbReference type="PANTHER" id="PTHR13947:SF37">
    <property type="entry name" value="LD18367P"/>
    <property type="match status" value="1"/>
</dbReference>
<proteinExistence type="predicted"/>
<evidence type="ECO:0000256" key="2">
    <source>
        <dbReference type="SAM" id="Phobius"/>
    </source>
</evidence>
<dbReference type="GO" id="GO:0008080">
    <property type="term" value="F:N-acetyltransferase activity"/>
    <property type="evidence" value="ECO:0007669"/>
    <property type="project" value="InterPro"/>
</dbReference>